<evidence type="ECO:0000313" key="8">
    <source>
        <dbReference type="Proteomes" id="UP000800035"/>
    </source>
</evidence>
<dbReference type="SUPFAM" id="SSF56112">
    <property type="entry name" value="Protein kinase-like (PK-like)"/>
    <property type="match status" value="1"/>
</dbReference>
<name>A0A6A5U9T2_9PLEO</name>
<dbReference type="Gene3D" id="3.90.1200.10">
    <property type="match status" value="1"/>
</dbReference>
<keyword evidence="5" id="KW-0067">ATP-binding</keyword>
<evidence type="ECO:0000256" key="3">
    <source>
        <dbReference type="ARBA" id="ARBA00022741"/>
    </source>
</evidence>
<keyword evidence="4" id="KW-0418">Kinase</keyword>
<keyword evidence="8" id="KW-1185">Reference proteome</keyword>
<dbReference type="EMBL" id="ML976981">
    <property type="protein sequence ID" value="KAF1961454.1"/>
    <property type="molecule type" value="Genomic_DNA"/>
</dbReference>
<organism evidence="7 8">
    <name type="scientific">Byssothecium circinans</name>
    <dbReference type="NCBI Taxonomy" id="147558"/>
    <lineage>
        <taxon>Eukaryota</taxon>
        <taxon>Fungi</taxon>
        <taxon>Dikarya</taxon>
        <taxon>Ascomycota</taxon>
        <taxon>Pezizomycotina</taxon>
        <taxon>Dothideomycetes</taxon>
        <taxon>Pleosporomycetidae</taxon>
        <taxon>Pleosporales</taxon>
        <taxon>Massarineae</taxon>
        <taxon>Massarinaceae</taxon>
        <taxon>Byssothecium</taxon>
    </lineage>
</organism>
<gene>
    <name evidence="7" type="ORF">CC80DRAFT_578007</name>
</gene>
<dbReference type="PANTHER" id="PTHR34273">
    <property type="entry name" value="METHYLTHIORIBOSE KINASE"/>
    <property type="match status" value="1"/>
</dbReference>
<dbReference type="Gene3D" id="3.30.200.20">
    <property type="entry name" value="Phosphorylase Kinase, domain 1"/>
    <property type="match status" value="1"/>
</dbReference>
<keyword evidence="2" id="KW-0808">Transferase</keyword>
<evidence type="ECO:0000313" key="7">
    <source>
        <dbReference type="EMBL" id="KAF1961454.1"/>
    </source>
</evidence>
<dbReference type="PANTHER" id="PTHR34273:SF2">
    <property type="entry name" value="METHYLTHIORIBOSE KINASE"/>
    <property type="match status" value="1"/>
</dbReference>
<evidence type="ECO:0000256" key="4">
    <source>
        <dbReference type="ARBA" id="ARBA00022777"/>
    </source>
</evidence>
<reference evidence="7" key="1">
    <citation type="journal article" date="2020" name="Stud. Mycol.">
        <title>101 Dothideomycetes genomes: a test case for predicting lifestyles and emergence of pathogens.</title>
        <authorList>
            <person name="Haridas S."/>
            <person name="Albert R."/>
            <person name="Binder M."/>
            <person name="Bloem J."/>
            <person name="Labutti K."/>
            <person name="Salamov A."/>
            <person name="Andreopoulos B."/>
            <person name="Baker S."/>
            <person name="Barry K."/>
            <person name="Bills G."/>
            <person name="Bluhm B."/>
            <person name="Cannon C."/>
            <person name="Castanera R."/>
            <person name="Culley D."/>
            <person name="Daum C."/>
            <person name="Ezra D."/>
            <person name="Gonzalez J."/>
            <person name="Henrissat B."/>
            <person name="Kuo A."/>
            <person name="Liang C."/>
            <person name="Lipzen A."/>
            <person name="Lutzoni F."/>
            <person name="Magnuson J."/>
            <person name="Mondo S."/>
            <person name="Nolan M."/>
            <person name="Ohm R."/>
            <person name="Pangilinan J."/>
            <person name="Park H.-J."/>
            <person name="Ramirez L."/>
            <person name="Alfaro M."/>
            <person name="Sun H."/>
            <person name="Tritt A."/>
            <person name="Yoshinaga Y."/>
            <person name="Zwiers L.-H."/>
            <person name="Turgeon B."/>
            <person name="Goodwin S."/>
            <person name="Spatafora J."/>
            <person name="Crous P."/>
            <person name="Grigoriev I."/>
        </authorList>
    </citation>
    <scope>NUCLEOTIDE SEQUENCE</scope>
    <source>
        <strain evidence="7">CBS 675.92</strain>
    </source>
</reference>
<dbReference type="GO" id="GO:0016301">
    <property type="term" value="F:kinase activity"/>
    <property type="evidence" value="ECO:0007669"/>
    <property type="project" value="UniProtKB-KW"/>
</dbReference>
<comment type="similarity">
    <text evidence="1">Belongs to the methylthioribose kinase family.</text>
</comment>
<protein>
    <recommendedName>
        <fullName evidence="6">Aminoglycoside phosphotransferase domain-containing protein</fullName>
    </recommendedName>
</protein>
<accession>A0A6A5U9T2</accession>
<dbReference type="InterPro" id="IPR002575">
    <property type="entry name" value="Aminoglycoside_PTrfase"/>
</dbReference>
<evidence type="ECO:0000256" key="5">
    <source>
        <dbReference type="ARBA" id="ARBA00022840"/>
    </source>
</evidence>
<evidence type="ECO:0000259" key="6">
    <source>
        <dbReference type="Pfam" id="PF01636"/>
    </source>
</evidence>
<evidence type="ECO:0000256" key="1">
    <source>
        <dbReference type="ARBA" id="ARBA00010165"/>
    </source>
</evidence>
<dbReference type="Proteomes" id="UP000800035">
    <property type="component" value="Unassembled WGS sequence"/>
</dbReference>
<dbReference type="OrthoDB" id="25129at2759"/>
<keyword evidence="3" id="KW-0547">Nucleotide-binding</keyword>
<proteinExistence type="inferred from homology"/>
<dbReference type="InterPro" id="IPR011009">
    <property type="entry name" value="Kinase-like_dom_sf"/>
</dbReference>
<dbReference type="GO" id="GO:0005524">
    <property type="term" value="F:ATP binding"/>
    <property type="evidence" value="ECO:0007669"/>
    <property type="project" value="UniProtKB-KW"/>
</dbReference>
<dbReference type="AlphaFoldDB" id="A0A6A5U9T2"/>
<sequence>MSSPPTATSAIAAGASTESTHLTSPSAVLAYTKDTPFRVVKAHKLTGGMIKFVYRLFLSDGISSSDSADVTQQLTTTTAILKHAAPYTASNPAFKLANDRLVYEARALRHVPWRTFVYPPQVDGLCPGVVLPEVYFEDVENSTILMQDMAMIEAGEPPMHLDSFSDFCEEAAASERKRLIAQAIGTVLGSFFAQLHDWGRRTESHTHVRSLFEGNSKVVELMLEVHLGCLFENVAKAGCKLSPDQERALRAAIAGLDEAVVRQQDTAVLADIRPANILLDLEGTERVSRITVIDWEFTALGPSFLDLSNLMAELLFLGFTTRVDSTYADVLDAFARTYRVAGGPLCLRSLFIMIGAALLEMVASSLARDSEEKQKVRARECGEYALRLLLDIEKTDFASPDNDPLMMLSKTLLGALN</sequence>
<dbReference type="Pfam" id="PF01636">
    <property type="entry name" value="APH"/>
    <property type="match status" value="1"/>
</dbReference>
<feature type="domain" description="Aminoglycoside phosphotransferase" evidence="6">
    <location>
        <begin position="237"/>
        <end position="330"/>
    </location>
</feature>
<evidence type="ECO:0000256" key="2">
    <source>
        <dbReference type="ARBA" id="ARBA00022679"/>
    </source>
</evidence>